<feature type="transmembrane region" description="Helical" evidence="7">
    <location>
        <begin position="134"/>
        <end position="152"/>
    </location>
</feature>
<sequence length="277" mass="29402">MMWLREVWRRPGGVYGVVVFVLLVVVAVVASFWTPHDPFAADPFHRWQAPSAQHLLGTDGAGKDILSYLMLGARTTLLVALGSSVVATVLGLLLAALGALTRRWAREVVAVAVDILIAFPVLLIAVMLSAVFKASLITVIVAVGIGFGVNIARVSRGEIRRVARTDYVLASRASGTGPWGVLVSHILPNIAPVFIVQLSLAAGVSVLAEAGLSFLGYGASPDVASWGRMLSDVRGEVTLYPLTAIWPGVAIALTVLAFNLFGDALREATDPRLKESR</sequence>
<dbReference type="InterPro" id="IPR050366">
    <property type="entry name" value="BP-dependent_transpt_permease"/>
</dbReference>
<evidence type="ECO:0000313" key="10">
    <source>
        <dbReference type="Proteomes" id="UP000275069"/>
    </source>
</evidence>
<dbReference type="AlphaFoldDB" id="A0A387BKH8"/>
<protein>
    <submittedName>
        <fullName evidence="9">ABC transporter permease</fullName>
    </submittedName>
</protein>
<name>A0A387BKH8_9MICO</name>
<dbReference type="SUPFAM" id="SSF161098">
    <property type="entry name" value="MetI-like"/>
    <property type="match status" value="1"/>
</dbReference>
<dbReference type="GO" id="GO:0055085">
    <property type="term" value="P:transmembrane transport"/>
    <property type="evidence" value="ECO:0007669"/>
    <property type="project" value="InterPro"/>
</dbReference>
<keyword evidence="10" id="KW-1185">Reference proteome</keyword>
<evidence type="ECO:0000256" key="6">
    <source>
        <dbReference type="ARBA" id="ARBA00023136"/>
    </source>
</evidence>
<feature type="transmembrane region" description="Helical" evidence="7">
    <location>
        <begin position="239"/>
        <end position="262"/>
    </location>
</feature>
<keyword evidence="2 7" id="KW-0813">Transport</keyword>
<organism evidence="9 10">
    <name type="scientific">Gryllotalpicola protaetiae</name>
    <dbReference type="NCBI Taxonomy" id="2419771"/>
    <lineage>
        <taxon>Bacteria</taxon>
        <taxon>Bacillati</taxon>
        <taxon>Actinomycetota</taxon>
        <taxon>Actinomycetes</taxon>
        <taxon>Micrococcales</taxon>
        <taxon>Microbacteriaceae</taxon>
        <taxon>Gryllotalpicola</taxon>
    </lineage>
</organism>
<dbReference type="EMBL" id="CP032624">
    <property type="protein sequence ID" value="AYG04383.1"/>
    <property type="molecule type" value="Genomic_DNA"/>
</dbReference>
<dbReference type="InterPro" id="IPR025966">
    <property type="entry name" value="OppC_N"/>
</dbReference>
<feature type="transmembrane region" description="Helical" evidence="7">
    <location>
        <begin position="194"/>
        <end position="219"/>
    </location>
</feature>
<evidence type="ECO:0000256" key="2">
    <source>
        <dbReference type="ARBA" id="ARBA00022448"/>
    </source>
</evidence>
<evidence type="ECO:0000256" key="7">
    <source>
        <dbReference type="RuleBase" id="RU363032"/>
    </source>
</evidence>
<feature type="transmembrane region" description="Helical" evidence="7">
    <location>
        <begin position="108"/>
        <end position="128"/>
    </location>
</feature>
<dbReference type="Pfam" id="PF12911">
    <property type="entry name" value="OppC_N"/>
    <property type="match status" value="1"/>
</dbReference>
<dbReference type="InterPro" id="IPR035906">
    <property type="entry name" value="MetI-like_sf"/>
</dbReference>
<dbReference type="OrthoDB" id="9812701at2"/>
<dbReference type="Gene3D" id="1.10.3720.10">
    <property type="entry name" value="MetI-like"/>
    <property type="match status" value="1"/>
</dbReference>
<feature type="transmembrane region" description="Helical" evidence="7">
    <location>
        <begin position="77"/>
        <end position="101"/>
    </location>
</feature>
<keyword evidence="6 7" id="KW-0472">Membrane</keyword>
<feature type="transmembrane region" description="Helical" evidence="7">
    <location>
        <begin position="12"/>
        <end position="33"/>
    </location>
</feature>
<dbReference type="Proteomes" id="UP000275069">
    <property type="component" value="Chromosome"/>
</dbReference>
<dbReference type="Pfam" id="PF00528">
    <property type="entry name" value="BPD_transp_1"/>
    <property type="match status" value="1"/>
</dbReference>
<dbReference type="PANTHER" id="PTHR43386:SF25">
    <property type="entry name" value="PEPTIDE ABC TRANSPORTER PERMEASE PROTEIN"/>
    <property type="match status" value="1"/>
</dbReference>
<comment type="subcellular location">
    <subcellularLocation>
        <location evidence="1 7">Cell membrane</location>
        <topology evidence="1 7">Multi-pass membrane protein</topology>
    </subcellularLocation>
</comment>
<gene>
    <name evidence="9" type="ORF">D7I44_13170</name>
</gene>
<dbReference type="InterPro" id="IPR000515">
    <property type="entry name" value="MetI-like"/>
</dbReference>
<dbReference type="RefSeq" id="WP_120789913.1">
    <property type="nucleotide sequence ID" value="NZ_CP032624.1"/>
</dbReference>
<evidence type="ECO:0000256" key="1">
    <source>
        <dbReference type="ARBA" id="ARBA00004651"/>
    </source>
</evidence>
<dbReference type="KEGG" id="gry:D7I44_13170"/>
<evidence type="ECO:0000256" key="5">
    <source>
        <dbReference type="ARBA" id="ARBA00022989"/>
    </source>
</evidence>
<feature type="domain" description="ABC transmembrane type-1" evidence="8">
    <location>
        <begin position="73"/>
        <end position="262"/>
    </location>
</feature>
<evidence type="ECO:0000313" key="9">
    <source>
        <dbReference type="EMBL" id="AYG04383.1"/>
    </source>
</evidence>
<dbReference type="PANTHER" id="PTHR43386">
    <property type="entry name" value="OLIGOPEPTIDE TRANSPORT SYSTEM PERMEASE PROTEIN APPC"/>
    <property type="match status" value="1"/>
</dbReference>
<reference evidence="9 10" key="1">
    <citation type="submission" date="2018-09" db="EMBL/GenBank/DDBJ databases">
        <title>Genome sequencing of strain 2DFW10M-5.</title>
        <authorList>
            <person name="Heo J."/>
            <person name="Kim S.-J."/>
            <person name="Kwon S.-W."/>
        </authorList>
    </citation>
    <scope>NUCLEOTIDE SEQUENCE [LARGE SCALE GENOMIC DNA]</scope>
    <source>
        <strain evidence="9 10">2DFW10M-5</strain>
    </source>
</reference>
<accession>A0A387BKH8</accession>
<dbReference type="PROSITE" id="PS50928">
    <property type="entry name" value="ABC_TM1"/>
    <property type="match status" value="1"/>
</dbReference>
<evidence type="ECO:0000256" key="4">
    <source>
        <dbReference type="ARBA" id="ARBA00022692"/>
    </source>
</evidence>
<keyword evidence="4 7" id="KW-0812">Transmembrane</keyword>
<proteinExistence type="inferred from homology"/>
<dbReference type="GO" id="GO:0005886">
    <property type="term" value="C:plasma membrane"/>
    <property type="evidence" value="ECO:0007669"/>
    <property type="project" value="UniProtKB-SubCell"/>
</dbReference>
<keyword evidence="5 7" id="KW-1133">Transmembrane helix</keyword>
<dbReference type="CDD" id="cd06261">
    <property type="entry name" value="TM_PBP2"/>
    <property type="match status" value="1"/>
</dbReference>
<evidence type="ECO:0000256" key="3">
    <source>
        <dbReference type="ARBA" id="ARBA00022475"/>
    </source>
</evidence>
<keyword evidence="3" id="KW-1003">Cell membrane</keyword>
<comment type="similarity">
    <text evidence="7">Belongs to the binding-protein-dependent transport system permease family.</text>
</comment>
<evidence type="ECO:0000259" key="8">
    <source>
        <dbReference type="PROSITE" id="PS50928"/>
    </source>
</evidence>